<dbReference type="GO" id="GO:0032525">
    <property type="term" value="P:somite rostral/caudal axis specification"/>
    <property type="evidence" value="ECO:0007669"/>
    <property type="project" value="TreeGrafter"/>
</dbReference>
<dbReference type="KEGG" id="emc:129345721"/>
<evidence type="ECO:0000313" key="8">
    <source>
        <dbReference type="Proteomes" id="UP001190640"/>
    </source>
</evidence>
<gene>
    <name evidence="9" type="primary">LOC129345721</name>
</gene>
<sequence>MARHYLPEAASPALELPPPLSFWAPQQAWGWPAGGPPESSRGSPASSPESGAGSLSPASPPPCPCPCPRGSGSACRAEPGAKAGRRGRLGGGQRQSASQREKLRMRRLAKALHTLRRFLPASVAPAGRSLTKIQTLRLTIRYIAHLSQLLGLSHELLAWRGAARARRCQLCPPGLGCCQAPSPSPATQPEPPGRDARAAPAAQAWPSPAPCPPPPAAADAPSGLGLGPGLFPSPAADADTAAWLWASPGADGPDDAGSRTTAAEALLPAAELPQAGLSPQSLPDELLSFLEGFLPPASQD</sequence>
<keyword evidence="3" id="KW-0238">DNA-binding</keyword>
<keyword evidence="5" id="KW-0539">Nucleus</keyword>
<evidence type="ECO:0000256" key="3">
    <source>
        <dbReference type="ARBA" id="ARBA00023125"/>
    </source>
</evidence>
<feature type="compositionally biased region" description="Low complexity" evidence="6">
    <location>
        <begin position="217"/>
        <end position="232"/>
    </location>
</feature>
<dbReference type="GeneID" id="129345721"/>
<dbReference type="GO" id="GO:0000981">
    <property type="term" value="F:DNA-binding transcription factor activity, RNA polymerase II-specific"/>
    <property type="evidence" value="ECO:0007669"/>
    <property type="project" value="TreeGrafter"/>
</dbReference>
<dbReference type="InterPro" id="IPR011598">
    <property type="entry name" value="bHLH_dom"/>
</dbReference>
<dbReference type="GO" id="GO:0003007">
    <property type="term" value="P:heart morphogenesis"/>
    <property type="evidence" value="ECO:0007669"/>
    <property type="project" value="TreeGrafter"/>
</dbReference>
<evidence type="ECO:0000256" key="4">
    <source>
        <dbReference type="ARBA" id="ARBA00023163"/>
    </source>
</evidence>
<evidence type="ECO:0000259" key="7">
    <source>
        <dbReference type="PROSITE" id="PS50888"/>
    </source>
</evidence>
<feature type="compositionally biased region" description="Pro residues" evidence="6">
    <location>
        <begin position="207"/>
        <end position="216"/>
    </location>
</feature>
<dbReference type="PANTHER" id="PTHR20937:SF6">
    <property type="entry name" value="MESODERM POSTERIOR PROTEIN 1"/>
    <property type="match status" value="1"/>
</dbReference>
<dbReference type="GO" id="GO:0001707">
    <property type="term" value="P:mesoderm formation"/>
    <property type="evidence" value="ECO:0007669"/>
    <property type="project" value="TreeGrafter"/>
</dbReference>
<feature type="compositionally biased region" description="Low complexity" evidence="6">
    <location>
        <begin position="36"/>
        <end position="57"/>
    </location>
</feature>
<feature type="region of interest" description="Disordered" evidence="6">
    <location>
        <begin position="180"/>
        <end position="232"/>
    </location>
</feature>
<evidence type="ECO:0000256" key="2">
    <source>
        <dbReference type="ARBA" id="ARBA00023015"/>
    </source>
</evidence>
<name>A0AA97LKM7_EUBMA</name>
<dbReference type="PANTHER" id="PTHR20937">
    <property type="entry name" value="IP14615P"/>
    <property type="match status" value="1"/>
</dbReference>
<dbReference type="Proteomes" id="UP001190640">
    <property type="component" value="Chromosome 18"/>
</dbReference>
<dbReference type="GO" id="GO:0005634">
    <property type="term" value="C:nucleus"/>
    <property type="evidence" value="ECO:0007669"/>
    <property type="project" value="TreeGrafter"/>
</dbReference>
<dbReference type="PROSITE" id="PS50888">
    <property type="entry name" value="BHLH"/>
    <property type="match status" value="1"/>
</dbReference>
<keyword evidence="4" id="KW-0804">Transcription</keyword>
<feature type="domain" description="BHLH" evidence="7">
    <location>
        <begin position="92"/>
        <end position="146"/>
    </location>
</feature>
<keyword evidence="2" id="KW-0805">Transcription regulation</keyword>
<dbReference type="GO" id="GO:0046983">
    <property type="term" value="F:protein dimerization activity"/>
    <property type="evidence" value="ECO:0007669"/>
    <property type="project" value="InterPro"/>
</dbReference>
<keyword evidence="1" id="KW-0217">Developmental protein</keyword>
<keyword evidence="8" id="KW-1185">Reference proteome</keyword>
<feature type="region of interest" description="Disordered" evidence="6">
    <location>
        <begin position="25"/>
        <end position="102"/>
    </location>
</feature>
<dbReference type="Pfam" id="PF00010">
    <property type="entry name" value="HLH"/>
    <property type="match status" value="1"/>
</dbReference>
<organism evidence="8 9">
    <name type="scientific">Eublepharis macularius</name>
    <name type="common">Leopard gecko</name>
    <name type="synonym">Cyrtodactylus macularius</name>
    <dbReference type="NCBI Taxonomy" id="481883"/>
    <lineage>
        <taxon>Eukaryota</taxon>
        <taxon>Metazoa</taxon>
        <taxon>Chordata</taxon>
        <taxon>Craniata</taxon>
        <taxon>Vertebrata</taxon>
        <taxon>Euteleostomi</taxon>
        <taxon>Lepidosauria</taxon>
        <taxon>Squamata</taxon>
        <taxon>Bifurcata</taxon>
        <taxon>Gekkota</taxon>
        <taxon>Eublepharidae</taxon>
        <taxon>Eublepharinae</taxon>
        <taxon>Eublepharis</taxon>
    </lineage>
</organism>
<reference evidence="9" key="1">
    <citation type="submission" date="2025-08" db="UniProtKB">
        <authorList>
            <consortium name="RefSeq"/>
        </authorList>
    </citation>
    <scope>IDENTIFICATION</scope>
    <source>
        <tissue evidence="9">Blood</tissue>
    </source>
</reference>
<dbReference type="AlphaFoldDB" id="A0AA97LKM7"/>
<dbReference type="Gene3D" id="4.10.280.10">
    <property type="entry name" value="Helix-loop-helix DNA-binding domain"/>
    <property type="match status" value="1"/>
</dbReference>
<dbReference type="SUPFAM" id="SSF47459">
    <property type="entry name" value="HLH, helix-loop-helix DNA-binding domain"/>
    <property type="match status" value="1"/>
</dbReference>
<feature type="compositionally biased region" description="Pro residues" evidence="6">
    <location>
        <begin position="182"/>
        <end position="191"/>
    </location>
</feature>
<dbReference type="InterPro" id="IPR040259">
    <property type="entry name" value="Mesogenin/MesP"/>
</dbReference>
<dbReference type="GO" id="GO:0000978">
    <property type="term" value="F:RNA polymerase II cis-regulatory region sequence-specific DNA binding"/>
    <property type="evidence" value="ECO:0007669"/>
    <property type="project" value="TreeGrafter"/>
</dbReference>
<evidence type="ECO:0000313" key="9">
    <source>
        <dbReference type="RefSeq" id="XP_054858919.1"/>
    </source>
</evidence>
<dbReference type="InterPro" id="IPR036638">
    <property type="entry name" value="HLH_DNA-bd_sf"/>
</dbReference>
<proteinExistence type="predicted"/>
<protein>
    <submittedName>
        <fullName evidence="9">Mesoderm posterior protein 1-like</fullName>
    </submittedName>
</protein>
<accession>A0AA97LKM7</accession>
<dbReference type="SMART" id="SM00353">
    <property type="entry name" value="HLH"/>
    <property type="match status" value="1"/>
</dbReference>
<evidence type="ECO:0000256" key="1">
    <source>
        <dbReference type="ARBA" id="ARBA00022473"/>
    </source>
</evidence>
<evidence type="ECO:0000256" key="5">
    <source>
        <dbReference type="ARBA" id="ARBA00023242"/>
    </source>
</evidence>
<evidence type="ECO:0000256" key="6">
    <source>
        <dbReference type="SAM" id="MobiDB-lite"/>
    </source>
</evidence>
<dbReference type="RefSeq" id="XP_054858919.1">
    <property type="nucleotide sequence ID" value="XM_055002944.1"/>
</dbReference>